<gene>
    <name evidence="2" type="ORF">ACFSUF_18145</name>
</gene>
<comment type="caution">
    <text evidence="2">The sequence shown here is derived from an EMBL/GenBank/DDBJ whole genome shotgun (WGS) entry which is preliminary data.</text>
</comment>
<reference evidence="3" key="1">
    <citation type="journal article" date="2019" name="Int. J. Syst. Evol. Microbiol.">
        <title>The Global Catalogue of Microorganisms (GCM) 10K type strain sequencing project: providing services to taxonomists for standard genome sequencing and annotation.</title>
        <authorList>
            <consortium name="The Broad Institute Genomics Platform"/>
            <consortium name="The Broad Institute Genome Sequencing Center for Infectious Disease"/>
            <person name="Wu L."/>
            <person name="Ma J."/>
        </authorList>
    </citation>
    <scope>NUCLEOTIDE SEQUENCE [LARGE SCALE GENOMIC DNA]</scope>
    <source>
        <strain evidence="3">KCTC 3950</strain>
    </source>
</reference>
<evidence type="ECO:0000313" key="3">
    <source>
        <dbReference type="Proteomes" id="UP001597541"/>
    </source>
</evidence>
<protein>
    <submittedName>
        <fullName evidence="2">Uncharacterized protein</fullName>
    </submittedName>
</protein>
<dbReference type="RefSeq" id="WP_377605076.1">
    <property type="nucleotide sequence ID" value="NZ_JBHUME010000011.1"/>
</dbReference>
<evidence type="ECO:0000256" key="1">
    <source>
        <dbReference type="SAM" id="SignalP"/>
    </source>
</evidence>
<evidence type="ECO:0000313" key="2">
    <source>
        <dbReference type="EMBL" id="MFD2614335.1"/>
    </source>
</evidence>
<dbReference type="EMBL" id="JBHUME010000011">
    <property type="protein sequence ID" value="MFD2614335.1"/>
    <property type="molecule type" value="Genomic_DNA"/>
</dbReference>
<accession>A0ABW5PHP1</accession>
<name>A0ABW5PHP1_9BACL</name>
<keyword evidence="3" id="KW-1185">Reference proteome</keyword>
<organism evidence="2 3">
    <name type="scientific">Paenibacillus gansuensis</name>
    <dbReference type="NCBI Taxonomy" id="306542"/>
    <lineage>
        <taxon>Bacteria</taxon>
        <taxon>Bacillati</taxon>
        <taxon>Bacillota</taxon>
        <taxon>Bacilli</taxon>
        <taxon>Bacillales</taxon>
        <taxon>Paenibacillaceae</taxon>
        <taxon>Paenibacillus</taxon>
    </lineage>
</organism>
<sequence>MKTIFSMKKKTALLAATAALVLTVQAGQTAFAAPAPAASKPAVTAASSAQVYDTFEFMLGKRELSHAMSYLSSHITQVTKYQATIMVLHMENGLVKSLPAMTQQLSVPKYQKAINQAYKPGYSFTQVAAGVKDANLRTILKELAAAGYRLETAEGFYFPVVDYPALEKFKPYVSADIQAYLTIMSVETKKVPAKDGALMIGYQELVNRALSMERFVAAYPASHRTAKIKNMFANYKIFTFYGLNNTPLFDYSTNVMAPNAQKGYNLILGYNQNTQSKYLNLLEKFMKLAADQNYKKTAAVEKFLKENVPNK</sequence>
<dbReference type="Proteomes" id="UP001597541">
    <property type="component" value="Unassembled WGS sequence"/>
</dbReference>
<proteinExistence type="predicted"/>
<keyword evidence="1" id="KW-0732">Signal</keyword>
<feature type="signal peptide" evidence="1">
    <location>
        <begin position="1"/>
        <end position="26"/>
    </location>
</feature>
<feature type="chain" id="PRO_5046401450" evidence="1">
    <location>
        <begin position="27"/>
        <end position="311"/>
    </location>
</feature>